<dbReference type="EMBL" id="BBNO01000015">
    <property type="protein sequence ID" value="GAO12973.1"/>
    <property type="molecule type" value="Genomic_DNA"/>
</dbReference>
<evidence type="ECO:0008006" key="4">
    <source>
        <dbReference type="Google" id="ProtNLM"/>
    </source>
</evidence>
<feature type="signal peptide" evidence="1">
    <location>
        <begin position="1"/>
        <end position="27"/>
    </location>
</feature>
<name>A0A0P4RI80_9ACTN</name>
<reference evidence="3" key="1">
    <citation type="submission" date="2014-09" db="EMBL/GenBank/DDBJ databases">
        <title>Whole genome shotgun sequence of Streptomyces sp. NBRC 110027.</title>
        <authorList>
            <person name="Komaki H."/>
            <person name="Ichikawa N."/>
            <person name="Katano-Makiyama Y."/>
            <person name="Hosoyama A."/>
            <person name="Hashimoto M."/>
            <person name="Uohara A."/>
            <person name="Kitahashi Y."/>
            <person name="Ohji S."/>
            <person name="Kimura A."/>
            <person name="Yamazoe A."/>
            <person name="Igarashi Y."/>
            <person name="Fujita N."/>
        </authorList>
    </citation>
    <scope>NUCLEOTIDE SEQUENCE [LARGE SCALE GENOMIC DNA]</scope>
    <source>
        <strain evidence="3">NBRC 110027</strain>
    </source>
</reference>
<keyword evidence="3" id="KW-1185">Reference proteome</keyword>
<proteinExistence type="predicted"/>
<gene>
    <name evidence="2" type="ORF">TPA0598_15_00120</name>
</gene>
<dbReference type="AlphaFoldDB" id="A0A0P4RI80"/>
<evidence type="ECO:0000313" key="2">
    <source>
        <dbReference type="EMBL" id="GAO12973.1"/>
    </source>
</evidence>
<sequence length="207" mass="21720">MKISTACRAALLAACALTVLAPTQALAAQAPACPNKAVAYLNAQDKQEDTEAAVDTAQRAYNEAKDDQAKLGKTVDTGGKLLRTFHDIYVDSRPVYDAIIKLDKAAQSGDAAATADAAVAEADAAQKVLDGAGQANSPHEEMARTSAKGLIERLRSDAETARKAILAKDVPARKTALDKAISDKAAADKDIRPKRDAYRDCLAKANG</sequence>
<evidence type="ECO:0000256" key="1">
    <source>
        <dbReference type="SAM" id="SignalP"/>
    </source>
</evidence>
<reference evidence="2 3" key="2">
    <citation type="journal article" date="2015" name="Stand. Genomic Sci.">
        <title>Draft genome sequence of marine-derived Streptomyces sp. TP-A0598, a producer of anti-MRSA antibiotic lydicamycins.</title>
        <authorList>
            <person name="Komaki H."/>
            <person name="Ichikawa N."/>
            <person name="Hosoyama A."/>
            <person name="Fujita N."/>
            <person name="Igarashi Y."/>
        </authorList>
    </citation>
    <scope>NUCLEOTIDE SEQUENCE [LARGE SCALE GENOMIC DNA]</scope>
    <source>
        <strain evidence="2 3">NBRC 110027</strain>
    </source>
</reference>
<accession>A0A0P4RI80</accession>
<evidence type="ECO:0000313" key="3">
    <source>
        <dbReference type="Proteomes" id="UP000048965"/>
    </source>
</evidence>
<keyword evidence="1" id="KW-0732">Signal</keyword>
<feature type="chain" id="PRO_5006068799" description="Small secreted protein" evidence="1">
    <location>
        <begin position="28"/>
        <end position="207"/>
    </location>
</feature>
<dbReference type="Proteomes" id="UP000048965">
    <property type="component" value="Unassembled WGS sequence"/>
</dbReference>
<dbReference type="RefSeq" id="WP_042162446.1">
    <property type="nucleotide sequence ID" value="NZ_BBNO01000015.1"/>
</dbReference>
<comment type="caution">
    <text evidence="2">The sequence shown here is derived from an EMBL/GenBank/DDBJ whole genome shotgun (WGS) entry which is preliminary data.</text>
</comment>
<organism evidence="2 3">
    <name type="scientific">Streptomyces lydicamycinicus</name>
    <dbReference type="NCBI Taxonomy" id="1546107"/>
    <lineage>
        <taxon>Bacteria</taxon>
        <taxon>Bacillati</taxon>
        <taxon>Actinomycetota</taxon>
        <taxon>Actinomycetes</taxon>
        <taxon>Kitasatosporales</taxon>
        <taxon>Streptomycetaceae</taxon>
        <taxon>Streptomyces</taxon>
    </lineage>
</organism>
<protein>
    <recommendedName>
        <fullName evidence="4">Small secreted protein</fullName>
    </recommendedName>
</protein>